<feature type="region of interest" description="Disordered" evidence="1">
    <location>
        <begin position="565"/>
        <end position="620"/>
    </location>
</feature>
<evidence type="ECO:0000259" key="2">
    <source>
        <dbReference type="PROSITE" id="PS50969"/>
    </source>
</evidence>
<dbReference type="SMART" id="SM00577">
    <property type="entry name" value="CPDc"/>
    <property type="match status" value="1"/>
</dbReference>
<evidence type="ECO:0000313" key="3">
    <source>
        <dbReference type="EMBL" id="CAE4581981.1"/>
    </source>
</evidence>
<dbReference type="InterPro" id="IPR023214">
    <property type="entry name" value="HAD_sf"/>
</dbReference>
<feature type="compositionally biased region" description="Low complexity" evidence="1">
    <location>
        <begin position="699"/>
        <end position="722"/>
    </location>
</feature>
<dbReference type="SUPFAM" id="SSF56784">
    <property type="entry name" value="HAD-like"/>
    <property type="match status" value="1"/>
</dbReference>
<dbReference type="InterPro" id="IPR004274">
    <property type="entry name" value="FCP1_dom"/>
</dbReference>
<dbReference type="PANTHER" id="PTHR12210">
    <property type="entry name" value="DULLARD PROTEIN PHOSPHATASE"/>
    <property type="match status" value="1"/>
</dbReference>
<feature type="compositionally biased region" description="Low complexity" evidence="1">
    <location>
        <begin position="762"/>
        <end position="771"/>
    </location>
</feature>
<evidence type="ECO:0000256" key="1">
    <source>
        <dbReference type="SAM" id="MobiDB-lite"/>
    </source>
</evidence>
<dbReference type="PROSITE" id="PS50969">
    <property type="entry name" value="FCP1"/>
    <property type="match status" value="1"/>
</dbReference>
<accession>A0A7S4UPE6</accession>
<dbReference type="Pfam" id="PF03031">
    <property type="entry name" value="NIF"/>
    <property type="match status" value="1"/>
</dbReference>
<dbReference type="InterPro" id="IPR036412">
    <property type="entry name" value="HAD-like_sf"/>
</dbReference>
<feature type="compositionally biased region" description="Low complexity" evidence="1">
    <location>
        <begin position="21"/>
        <end position="32"/>
    </location>
</feature>
<feature type="region of interest" description="Disordered" evidence="1">
    <location>
        <begin position="699"/>
        <end position="771"/>
    </location>
</feature>
<feature type="region of interest" description="Disordered" evidence="1">
    <location>
        <begin position="263"/>
        <end position="290"/>
    </location>
</feature>
<dbReference type="FunFam" id="3.40.50.1000:FF:000184">
    <property type="entry name" value="Uncharacterized protein"/>
    <property type="match status" value="1"/>
</dbReference>
<dbReference type="InterPro" id="IPR050365">
    <property type="entry name" value="TIM50"/>
</dbReference>
<feature type="compositionally biased region" description="Pro residues" evidence="1">
    <location>
        <begin position="671"/>
        <end position="681"/>
    </location>
</feature>
<protein>
    <recommendedName>
        <fullName evidence="2">FCP1 homology domain-containing protein</fullName>
    </recommendedName>
</protein>
<name>A0A7S4UPE6_9DINO</name>
<gene>
    <name evidence="3" type="ORF">AMON00008_LOCUS19594</name>
</gene>
<dbReference type="EMBL" id="HBNR01028771">
    <property type="protein sequence ID" value="CAE4581981.1"/>
    <property type="molecule type" value="Transcribed_RNA"/>
</dbReference>
<sequence>MTVDNGRPRLGGPASVLRPVRAGAGPMAASGSPGAGCPGSPGRRASPRTVGTSSGTLGSPKRQGPHAGALTDRDGADQAGGLIGLVHTIEQLSTLEATLWSILEGLRSSVTYVSYFCREYWGTSASKAQLSLDRLDWNDRLKQQVQQACVLESLSMAVTSSLASGTMQDVSEATRSRLCSLLTHIHQNCLVLMDLVRQRWQPGTSRADSLKDDSAMANLDFDILTRADRYRQLHRGEHVMALKQHNEVILNIVRQLCRGATRKPMLPKSRGSAGDLSPGSPPCGRGGRGAGGGVLGAVNDVLSSSSMLDRSRPMRVRKSMLQCLRFLPLLSNGNDADSPWPTSDPYERFGMDLFASDGPVVWFEPLPPMMADLERRSSLPPPPSPDAYTLVLDLDETLVHYYEVNGAGNYGVRPGMSDFLRRMHQLGFELVIFTAATQDYADWVIGQIDPEGLIHHRLYRQHALPWGPLFAKDLSRLGRDLDRTIIIDNVQENFMKHPKNGIFICTWYDDPQDTALTELTPLLEELITTKAKVPDILEKYRDQIPLWAGFGQPWDCSGAAFDGESGLDEGFASADPATPQPLDPGGYTGTASDAHLQPAYPGHSQASDAFMQPPYPGHQQAVDAHLQPAMQGHVQQPISLQQFPGACLQQPCPPQSQAPQPLSGTCTPQPQVQPPPQPPQQPVQAWAAGTGPYQAQMPIQQQAPQQWAPAPQQGQRQPWGAPFKAGGITGSYQYVPPTQAHPQVQRHQQHLPAQHQHRQHQHQQFLPQQRR</sequence>
<organism evidence="3">
    <name type="scientific">Alexandrium monilatum</name>
    <dbReference type="NCBI Taxonomy" id="311494"/>
    <lineage>
        <taxon>Eukaryota</taxon>
        <taxon>Sar</taxon>
        <taxon>Alveolata</taxon>
        <taxon>Dinophyceae</taxon>
        <taxon>Gonyaulacales</taxon>
        <taxon>Pyrocystaceae</taxon>
        <taxon>Alexandrium</taxon>
    </lineage>
</organism>
<dbReference type="CDD" id="cd07521">
    <property type="entry name" value="HAD_FCP1-like"/>
    <property type="match status" value="1"/>
</dbReference>
<feature type="region of interest" description="Disordered" evidence="1">
    <location>
        <begin position="1"/>
        <end position="74"/>
    </location>
</feature>
<proteinExistence type="predicted"/>
<dbReference type="Gene3D" id="3.40.50.1000">
    <property type="entry name" value="HAD superfamily/HAD-like"/>
    <property type="match status" value="1"/>
</dbReference>
<feature type="region of interest" description="Disordered" evidence="1">
    <location>
        <begin position="650"/>
        <end position="685"/>
    </location>
</feature>
<reference evidence="3" key="1">
    <citation type="submission" date="2021-01" db="EMBL/GenBank/DDBJ databases">
        <authorList>
            <person name="Corre E."/>
            <person name="Pelletier E."/>
            <person name="Niang G."/>
            <person name="Scheremetjew M."/>
            <person name="Finn R."/>
            <person name="Kale V."/>
            <person name="Holt S."/>
            <person name="Cochrane G."/>
            <person name="Meng A."/>
            <person name="Brown T."/>
            <person name="Cohen L."/>
        </authorList>
    </citation>
    <scope>NUCLEOTIDE SEQUENCE</scope>
    <source>
        <strain evidence="3">CCMP3105</strain>
    </source>
</reference>
<dbReference type="AlphaFoldDB" id="A0A7S4UPE6"/>
<feature type="domain" description="FCP1 homology" evidence="2">
    <location>
        <begin position="383"/>
        <end position="526"/>
    </location>
</feature>